<evidence type="ECO:0000256" key="3">
    <source>
        <dbReference type="ARBA" id="ARBA00023163"/>
    </source>
</evidence>
<dbReference type="AlphaFoldDB" id="A0A517M3W9"/>
<accession>A0A517M3W9</accession>
<evidence type="ECO:0000256" key="2">
    <source>
        <dbReference type="ARBA" id="ARBA00023125"/>
    </source>
</evidence>
<keyword evidence="2" id="KW-0238">DNA-binding</keyword>
<dbReference type="KEGG" id="ruv:EC9_37440"/>
<evidence type="ECO:0000259" key="5">
    <source>
        <dbReference type="Pfam" id="PF00847"/>
    </source>
</evidence>
<dbReference type="InterPro" id="IPR001471">
    <property type="entry name" value="AP2/ERF_dom"/>
</dbReference>
<dbReference type="GO" id="GO:0003677">
    <property type="term" value="F:DNA binding"/>
    <property type="evidence" value="ECO:0007669"/>
    <property type="project" value="UniProtKB-KW"/>
</dbReference>
<evidence type="ECO:0000313" key="6">
    <source>
        <dbReference type="EMBL" id="QDS89544.1"/>
    </source>
</evidence>
<dbReference type="EMBL" id="CP036261">
    <property type="protein sequence ID" value="QDS89544.1"/>
    <property type="molecule type" value="Genomic_DNA"/>
</dbReference>
<evidence type="ECO:0000256" key="1">
    <source>
        <dbReference type="ARBA" id="ARBA00023015"/>
    </source>
</evidence>
<keyword evidence="3" id="KW-0804">Transcription</keyword>
<dbReference type="GO" id="GO:0003700">
    <property type="term" value="F:DNA-binding transcription factor activity"/>
    <property type="evidence" value="ECO:0007669"/>
    <property type="project" value="InterPro"/>
</dbReference>
<keyword evidence="7" id="KW-1185">Reference proteome</keyword>
<feature type="domain" description="AP2/ERF" evidence="5">
    <location>
        <begin position="79"/>
        <end position="126"/>
    </location>
</feature>
<dbReference type="Pfam" id="PF00847">
    <property type="entry name" value="AP2"/>
    <property type="match status" value="1"/>
</dbReference>
<feature type="region of interest" description="Disordered" evidence="4">
    <location>
        <begin position="163"/>
        <end position="250"/>
    </location>
</feature>
<dbReference type="Proteomes" id="UP000319557">
    <property type="component" value="Chromosome"/>
</dbReference>
<reference evidence="6 7" key="1">
    <citation type="submission" date="2019-02" db="EMBL/GenBank/DDBJ databases">
        <title>Deep-cultivation of Planctomycetes and their phenomic and genomic characterization uncovers novel biology.</title>
        <authorList>
            <person name="Wiegand S."/>
            <person name="Jogler M."/>
            <person name="Boedeker C."/>
            <person name="Pinto D."/>
            <person name="Vollmers J."/>
            <person name="Rivas-Marin E."/>
            <person name="Kohn T."/>
            <person name="Peeters S.H."/>
            <person name="Heuer A."/>
            <person name="Rast P."/>
            <person name="Oberbeckmann S."/>
            <person name="Bunk B."/>
            <person name="Jeske O."/>
            <person name="Meyerdierks A."/>
            <person name="Storesund J.E."/>
            <person name="Kallscheuer N."/>
            <person name="Luecker S."/>
            <person name="Lage O.M."/>
            <person name="Pohl T."/>
            <person name="Merkel B.J."/>
            <person name="Hornburger P."/>
            <person name="Mueller R.-W."/>
            <person name="Bruemmer F."/>
            <person name="Labrenz M."/>
            <person name="Spormann A.M."/>
            <person name="Op den Camp H."/>
            <person name="Overmann J."/>
            <person name="Amann R."/>
            <person name="Jetten M.S.M."/>
            <person name="Mascher T."/>
            <person name="Medema M.H."/>
            <person name="Devos D.P."/>
            <person name="Kaster A.-K."/>
            <person name="Ovreas L."/>
            <person name="Rohde M."/>
            <person name="Galperin M.Y."/>
            <person name="Jogler C."/>
        </authorList>
    </citation>
    <scope>NUCLEOTIDE SEQUENCE [LARGE SCALE GENOMIC DNA]</scope>
    <source>
        <strain evidence="6 7">EC9</strain>
    </source>
</reference>
<protein>
    <submittedName>
        <fullName evidence="6">AP2 domain protein</fullName>
    </submittedName>
</protein>
<name>A0A517M3W9_9BACT</name>
<sequence length="250" mass="27543">MNLTRMDHEGCRGWWVRIQRGDQHVSKLFSDGIYGSNRKAEIAATKFRDEQLKELPARVFKGSKGPRLNAAGYYLRTRVRRGKDEQAWVAIWTEDGRQLEKSFSINQHGNAAAKKLAKAYRQEMVEKLISGGGETTATTKAPAKKKAAVKKAPVKKAATKKAAVKKKSVKKAPVKKTAKKAAVKKSTKKAPVKKKAAVKKTPAKKAPVKKAAVKKKTVKKAPVKKVAKKAAVKKVAKKAAVKKKATKKRR</sequence>
<evidence type="ECO:0000256" key="4">
    <source>
        <dbReference type="SAM" id="MobiDB-lite"/>
    </source>
</evidence>
<gene>
    <name evidence="6" type="ORF">EC9_37440</name>
</gene>
<keyword evidence="1" id="KW-0805">Transcription regulation</keyword>
<organism evidence="6 7">
    <name type="scientific">Rosistilla ulvae</name>
    <dbReference type="NCBI Taxonomy" id="1930277"/>
    <lineage>
        <taxon>Bacteria</taxon>
        <taxon>Pseudomonadati</taxon>
        <taxon>Planctomycetota</taxon>
        <taxon>Planctomycetia</taxon>
        <taxon>Pirellulales</taxon>
        <taxon>Pirellulaceae</taxon>
        <taxon>Rosistilla</taxon>
    </lineage>
</organism>
<evidence type="ECO:0000313" key="7">
    <source>
        <dbReference type="Proteomes" id="UP000319557"/>
    </source>
</evidence>
<proteinExistence type="predicted"/>
<dbReference type="Gene3D" id="1.20.5.2050">
    <property type="match status" value="1"/>
</dbReference>